<reference evidence="1 2" key="1">
    <citation type="submission" date="2020-02" db="EMBL/GenBank/DDBJ databases">
        <title>Genome sequences of Thiorhodococcus mannitoliphagus and Thiorhodococcus minor, purple sulfur photosynthetic bacteria in the gammaproteobacterial family, Chromatiaceae.</title>
        <authorList>
            <person name="Aviles F.A."/>
            <person name="Meyer T.E."/>
            <person name="Kyndt J.A."/>
        </authorList>
    </citation>
    <scope>NUCLEOTIDE SEQUENCE [LARGE SCALE GENOMIC DNA]</scope>
    <source>
        <strain evidence="1 2">DSM 11518</strain>
    </source>
</reference>
<comment type="caution">
    <text evidence="1">The sequence shown here is derived from an EMBL/GenBank/DDBJ whole genome shotgun (WGS) entry which is preliminary data.</text>
</comment>
<protein>
    <submittedName>
        <fullName evidence="1">Crp/Fnr family transcriptional regulator</fullName>
    </submittedName>
</protein>
<organism evidence="1 2">
    <name type="scientific">Thiorhodococcus minor</name>
    <dbReference type="NCBI Taxonomy" id="57489"/>
    <lineage>
        <taxon>Bacteria</taxon>
        <taxon>Pseudomonadati</taxon>
        <taxon>Pseudomonadota</taxon>
        <taxon>Gammaproteobacteria</taxon>
        <taxon>Chromatiales</taxon>
        <taxon>Chromatiaceae</taxon>
        <taxon>Thiorhodococcus</taxon>
    </lineage>
</organism>
<sequence>MAVAPSPASPRQNHLLDVLPESEYEHLCRHLELVRLPLGMALYESGEGLSHVYFP</sequence>
<name>A0A6M0K6W3_9GAMM</name>
<evidence type="ECO:0000313" key="1">
    <source>
        <dbReference type="EMBL" id="NEV65081.1"/>
    </source>
</evidence>
<dbReference type="Proteomes" id="UP000483379">
    <property type="component" value="Unassembled WGS sequence"/>
</dbReference>
<dbReference type="SUPFAM" id="SSF51206">
    <property type="entry name" value="cAMP-binding domain-like"/>
    <property type="match status" value="1"/>
</dbReference>
<accession>A0A6M0K6W3</accession>
<feature type="non-terminal residue" evidence="1">
    <location>
        <position position="55"/>
    </location>
</feature>
<dbReference type="EMBL" id="JAAIJQ010000145">
    <property type="protein sequence ID" value="NEV65081.1"/>
    <property type="molecule type" value="Genomic_DNA"/>
</dbReference>
<evidence type="ECO:0000313" key="2">
    <source>
        <dbReference type="Proteomes" id="UP000483379"/>
    </source>
</evidence>
<gene>
    <name evidence="1" type="ORF">G3446_25055</name>
</gene>
<keyword evidence="2" id="KW-1185">Reference proteome</keyword>
<dbReference type="InterPro" id="IPR018490">
    <property type="entry name" value="cNMP-bd_dom_sf"/>
</dbReference>
<dbReference type="AlphaFoldDB" id="A0A6M0K6W3"/>
<proteinExistence type="predicted"/>